<dbReference type="Gene3D" id="3.20.20.450">
    <property type="entry name" value="EAL domain"/>
    <property type="match status" value="1"/>
</dbReference>
<dbReference type="GO" id="GO:0016020">
    <property type="term" value="C:membrane"/>
    <property type="evidence" value="ECO:0007669"/>
    <property type="project" value="InterPro"/>
</dbReference>
<feature type="transmembrane region" description="Helical" evidence="8">
    <location>
        <begin position="170"/>
        <end position="193"/>
    </location>
</feature>
<evidence type="ECO:0000259" key="11">
    <source>
        <dbReference type="PROSITE" id="PS50887"/>
    </source>
</evidence>
<dbReference type="Pfam" id="PF13426">
    <property type="entry name" value="PAS_9"/>
    <property type="match status" value="1"/>
</dbReference>
<reference evidence="12 13" key="1">
    <citation type="submission" date="2019-12" db="EMBL/GenBank/DDBJ databases">
        <title>complete genome sequences of Aeromonas veronii str. WP3-W19-ESBL-03 isolated from wastewater treatment plant effluent.</title>
        <authorList>
            <person name="Sekizuka T."/>
            <person name="Itokawa K."/>
            <person name="Yatsu K."/>
            <person name="Inamine Y."/>
            <person name="Kuroda M."/>
        </authorList>
    </citation>
    <scope>NUCLEOTIDE SEQUENCE [LARGE SCALE GENOMIC DNA]</scope>
    <source>
        <strain evidence="12 13">WP3-W19-ESBL-03</strain>
    </source>
</reference>
<sequence>MTGNQTRQSFLNQKISIVMHLHKLMRRENLRTVILLATCAGMLLPALVGGLILNHVDQGRVNQELNRSLQDKIVLLADSLKNPVWNYDLNAAQAIVNSAMLDPQIARIAISVTSNIQSRFLTVEDASRQIGRVRNARHDLVLNSEKIGFVEIDQYDGPAMSKFRREQYNYALILLGQCVLAFFLILASVHYWILAPLKVLTTFSDQLANGNLESSLQMDHMDEIGQLAHQMNQMRINLSHSFIEQRTILSNIQVGVIFVCDDLIRLANARAEQIFGYADGEMVGLPLTSLFLSSTQYQATRDGLVDATRSNRSYEQELLLKRHDSSHFWAEIRGCVLDLECRAGGGLWAIEDISKRKTAEEQLNTLAFYDPLTNLANRRLLLDRLSQALSSVHRSQSTGALLFIDLDNFKMINDTLGHDIGDQLLVQAANRLRNCVRENDTIARLGGDEFVALLDGLAQDGHEAADHARIVAEKIIGVLSHPYRCSSHDCHSSASVGITLFDANVKNELGVEDILKHADLALYQAKSAGRKTFRFFDGEMQVAVVQRVALEKELRQALTRDEFVLHYQMQVDYQGRLRGAEALIRWHHPQRGLLFPGDFIAVAEDSGLIVEIGYWVIGSACRQLRLWANRQQTAATTISVNVSAKQLLEKNFVEKILEYVGKEDIDASRLKLELTESLLIEDTEGIIAKMLSLREKGIGFSLDDFGTGYSSLSYLKRLPLCELKIDKLFIKQLFDDADDVAIAKMIIALGSSLGLAVIAEGVETEEHRDFLAKLGCYQYQGYYYGRPLPVAEFESTIASWKEFISGKNPDNGVLDSEIRLASLRIGEPSIDDEHESLLNLLHRLQVASPVADKSEGFSTVLNAIGQQLSTHFEHEEEFFKKFGMPDVDVRNHIRSHQQIMRKHASLLADFMKDSSANHEHVLSKVEDWILLHWVQYDLKMKAFILKDT</sequence>
<comment type="catalytic activity">
    <reaction evidence="7">
        <text>3',3'-c-di-GMP + H2O = 5'-phosphoguanylyl(3'-&gt;5')guanosine + H(+)</text>
        <dbReference type="Rhea" id="RHEA:24902"/>
        <dbReference type="ChEBI" id="CHEBI:15377"/>
        <dbReference type="ChEBI" id="CHEBI:15378"/>
        <dbReference type="ChEBI" id="CHEBI:58754"/>
        <dbReference type="ChEBI" id="CHEBI:58805"/>
        <dbReference type="EC" id="3.1.4.52"/>
    </reaction>
    <physiologicalReaction direction="left-to-right" evidence="7">
        <dbReference type="Rhea" id="RHEA:24903"/>
    </physiologicalReaction>
</comment>
<dbReference type="SMART" id="SM00091">
    <property type="entry name" value="PAS"/>
    <property type="match status" value="1"/>
</dbReference>
<dbReference type="InterPro" id="IPR029787">
    <property type="entry name" value="Nucleotide_cyclase"/>
</dbReference>
<dbReference type="Pfam" id="PF00563">
    <property type="entry name" value="EAL"/>
    <property type="match status" value="1"/>
</dbReference>
<evidence type="ECO:0000256" key="6">
    <source>
        <dbReference type="ARBA" id="ARBA00023004"/>
    </source>
</evidence>
<dbReference type="EMBL" id="AP022038">
    <property type="protein sequence ID" value="BBR39664.1"/>
    <property type="molecule type" value="Genomic_DNA"/>
</dbReference>
<keyword evidence="4" id="KW-0973">c-di-GMP</keyword>
<feature type="domain" description="EAL" evidence="9">
    <location>
        <begin position="547"/>
        <end position="801"/>
    </location>
</feature>
<feature type="transmembrane region" description="Helical" evidence="8">
    <location>
        <begin position="33"/>
        <end position="53"/>
    </location>
</feature>
<dbReference type="Gene3D" id="6.10.340.10">
    <property type="match status" value="1"/>
</dbReference>
<comment type="similarity">
    <text evidence="2">Belongs to the hemerythrin family.</text>
</comment>
<accession>A0A6S5C338</accession>
<feature type="domain" description="GGDEF" evidence="11">
    <location>
        <begin position="397"/>
        <end position="538"/>
    </location>
</feature>
<dbReference type="PROSITE" id="PS50885">
    <property type="entry name" value="HAMP"/>
    <property type="match status" value="1"/>
</dbReference>
<dbReference type="NCBIfam" id="TIGR00229">
    <property type="entry name" value="sensory_box"/>
    <property type="match status" value="1"/>
</dbReference>
<keyword evidence="6" id="KW-0408">Iron</keyword>
<evidence type="ECO:0000256" key="2">
    <source>
        <dbReference type="ARBA" id="ARBA00010587"/>
    </source>
</evidence>
<dbReference type="InterPro" id="IPR012312">
    <property type="entry name" value="Hemerythrin-like"/>
</dbReference>
<dbReference type="Pfam" id="PF01814">
    <property type="entry name" value="Hemerythrin"/>
    <property type="match status" value="1"/>
</dbReference>
<dbReference type="Proteomes" id="UP000515442">
    <property type="component" value="Chromosome"/>
</dbReference>
<keyword evidence="8" id="KW-0812">Transmembrane</keyword>
<dbReference type="PROSITE" id="PS50887">
    <property type="entry name" value="GGDEF"/>
    <property type="match status" value="1"/>
</dbReference>
<organism evidence="12 13">
    <name type="scientific">Aeromonas veronii</name>
    <dbReference type="NCBI Taxonomy" id="654"/>
    <lineage>
        <taxon>Bacteria</taxon>
        <taxon>Pseudomonadati</taxon>
        <taxon>Pseudomonadota</taxon>
        <taxon>Gammaproteobacteria</taxon>
        <taxon>Aeromonadales</taxon>
        <taxon>Aeromonadaceae</taxon>
        <taxon>Aeromonas</taxon>
    </lineage>
</organism>
<dbReference type="InterPro" id="IPR035919">
    <property type="entry name" value="EAL_sf"/>
</dbReference>
<dbReference type="NCBIfam" id="TIGR02481">
    <property type="entry name" value="hemeryth_dom"/>
    <property type="match status" value="1"/>
</dbReference>
<dbReference type="InterPro" id="IPR000160">
    <property type="entry name" value="GGDEF_dom"/>
</dbReference>
<evidence type="ECO:0000256" key="5">
    <source>
        <dbReference type="ARBA" id="ARBA00022723"/>
    </source>
</evidence>
<dbReference type="GO" id="GO:0046872">
    <property type="term" value="F:metal ion binding"/>
    <property type="evidence" value="ECO:0007669"/>
    <property type="project" value="UniProtKB-KW"/>
</dbReference>
<dbReference type="InterPro" id="IPR035965">
    <property type="entry name" value="PAS-like_dom_sf"/>
</dbReference>
<dbReference type="Gene3D" id="3.30.70.270">
    <property type="match status" value="1"/>
</dbReference>
<dbReference type="CDD" id="cd12107">
    <property type="entry name" value="Hemerythrin"/>
    <property type="match status" value="1"/>
</dbReference>
<dbReference type="SMART" id="SM00304">
    <property type="entry name" value="HAMP"/>
    <property type="match status" value="1"/>
</dbReference>
<name>A0A6S5C338_AERVE</name>
<feature type="domain" description="HAMP" evidence="10">
    <location>
        <begin position="191"/>
        <end position="243"/>
    </location>
</feature>
<dbReference type="GO" id="GO:0071111">
    <property type="term" value="F:cyclic-guanylate-specific phosphodiesterase activity"/>
    <property type="evidence" value="ECO:0007669"/>
    <property type="project" value="UniProtKB-EC"/>
</dbReference>
<evidence type="ECO:0000256" key="4">
    <source>
        <dbReference type="ARBA" id="ARBA00022636"/>
    </source>
</evidence>
<dbReference type="SMART" id="SM00052">
    <property type="entry name" value="EAL"/>
    <property type="match status" value="1"/>
</dbReference>
<dbReference type="InterPro" id="IPR035938">
    <property type="entry name" value="Hemerythrin-like_sf"/>
</dbReference>
<keyword evidence="5" id="KW-0479">Metal-binding</keyword>
<dbReference type="SUPFAM" id="SSF47188">
    <property type="entry name" value="Hemerythrin-like"/>
    <property type="match status" value="1"/>
</dbReference>
<dbReference type="PANTHER" id="PTHR44757">
    <property type="entry name" value="DIGUANYLATE CYCLASE DGCP"/>
    <property type="match status" value="1"/>
</dbReference>
<keyword evidence="8" id="KW-1133">Transmembrane helix</keyword>
<evidence type="ECO:0000256" key="8">
    <source>
        <dbReference type="SAM" id="Phobius"/>
    </source>
</evidence>
<dbReference type="InterPro" id="IPR012827">
    <property type="entry name" value="Hemerythrin_metal-bd"/>
</dbReference>
<dbReference type="InterPro" id="IPR003660">
    <property type="entry name" value="HAMP_dom"/>
</dbReference>
<dbReference type="CDD" id="cd01948">
    <property type="entry name" value="EAL"/>
    <property type="match status" value="1"/>
</dbReference>
<dbReference type="NCBIfam" id="TIGR00254">
    <property type="entry name" value="GGDEF"/>
    <property type="match status" value="1"/>
</dbReference>
<comment type="cofactor">
    <cofactor evidence="1">
        <name>Mg(2+)</name>
        <dbReference type="ChEBI" id="CHEBI:18420"/>
    </cofactor>
</comment>
<dbReference type="Pfam" id="PF00990">
    <property type="entry name" value="GGDEF"/>
    <property type="match status" value="1"/>
</dbReference>
<dbReference type="Pfam" id="PF00672">
    <property type="entry name" value="HAMP"/>
    <property type="match status" value="1"/>
</dbReference>
<dbReference type="CDD" id="cd00130">
    <property type="entry name" value="PAS"/>
    <property type="match status" value="1"/>
</dbReference>
<dbReference type="PANTHER" id="PTHR44757:SF2">
    <property type="entry name" value="BIOFILM ARCHITECTURE MAINTENANCE PROTEIN MBAA"/>
    <property type="match status" value="1"/>
</dbReference>
<dbReference type="InterPro" id="IPR000014">
    <property type="entry name" value="PAS"/>
</dbReference>
<evidence type="ECO:0000313" key="12">
    <source>
        <dbReference type="EMBL" id="BBR39664.1"/>
    </source>
</evidence>
<evidence type="ECO:0000313" key="13">
    <source>
        <dbReference type="Proteomes" id="UP000515442"/>
    </source>
</evidence>
<dbReference type="GO" id="GO:0071732">
    <property type="term" value="P:cellular response to nitric oxide"/>
    <property type="evidence" value="ECO:0007669"/>
    <property type="project" value="UniProtKB-ARBA"/>
</dbReference>
<dbReference type="SMART" id="SM00267">
    <property type="entry name" value="GGDEF"/>
    <property type="match status" value="1"/>
</dbReference>
<dbReference type="CDD" id="cd01949">
    <property type="entry name" value="GGDEF"/>
    <property type="match status" value="1"/>
</dbReference>
<dbReference type="AlphaFoldDB" id="A0A6S5C338"/>
<dbReference type="Gene3D" id="1.20.120.50">
    <property type="entry name" value="Hemerythrin-like"/>
    <property type="match status" value="1"/>
</dbReference>
<evidence type="ECO:0000256" key="1">
    <source>
        <dbReference type="ARBA" id="ARBA00001946"/>
    </source>
</evidence>
<dbReference type="InterPro" id="IPR001633">
    <property type="entry name" value="EAL_dom"/>
</dbReference>
<dbReference type="SUPFAM" id="SSF141868">
    <property type="entry name" value="EAL domain-like"/>
    <property type="match status" value="1"/>
</dbReference>
<keyword evidence="8" id="KW-0472">Membrane</keyword>
<dbReference type="GO" id="GO:0007165">
    <property type="term" value="P:signal transduction"/>
    <property type="evidence" value="ECO:0007669"/>
    <property type="project" value="InterPro"/>
</dbReference>
<proteinExistence type="inferred from homology"/>
<dbReference type="CDD" id="cd06225">
    <property type="entry name" value="HAMP"/>
    <property type="match status" value="1"/>
</dbReference>
<dbReference type="SUPFAM" id="SSF55073">
    <property type="entry name" value="Nucleotide cyclase"/>
    <property type="match status" value="1"/>
</dbReference>
<dbReference type="FunFam" id="3.20.20.450:FF:000001">
    <property type="entry name" value="Cyclic di-GMP phosphodiesterase yahA"/>
    <property type="match status" value="1"/>
</dbReference>
<dbReference type="Gene3D" id="3.30.450.20">
    <property type="entry name" value="PAS domain"/>
    <property type="match status" value="1"/>
</dbReference>
<protein>
    <recommendedName>
        <fullName evidence="3">cyclic-guanylate-specific phosphodiesterase</fullName>
        <ecNumber evidence="3">3.1.4.52</ecNumber>
    </recommendedName>
</protein>
<evidence type="ECO:0000259" key="9">
    <source>
        <dbReference type="PROSITE" id="PS50883"/>
    </source>
</evidence>
<evidence type="ECO:0000256" key="7">
    <source>
        <dbReference type="ARBA" id="ARBA00051114"/>
    </source>
</evidence>
<dbReference type="SUPFAM" id="SSF55785">
    <property type="entry name" value="PYP-like sensor domain (PAS domain)"/>
    <property type="match status" value="1"/>
</dbReference>
<dbReference type="SUPFAM" id="SSF158472">
    <property type="entry name" value="HAMP domain-like"/>
    <property type="match status" value="1"/>
</dbReference>
<dbReference type="InterPro" id="IPR052155">
    <property type="entry name" value="Biofilm_reg_signaling"/>
</dbReference>
<dbReference type="InterPro" id="IPR043128">
    <property type="entry name" value="Rev_trsase/Diguanyl_cyclase"/>
</dbReference>
<gene>
    <name evidence="12" type="ORF">WP3W19E03_21890</name>
</gene>
<dbReference type="EC" id="3.1.4.52" evidence="3"/>
<dbReference type="PROSITE" id="PS50883">
    <property type="entry name" value="EAL"/>
    <property type="match status" value="1"/>
</dbReference>
<dbReference type="RefSeq" id="WP_182939681.1">
    <property type="nucleotide sequence ID" value="NZ_AP022038.1"/>
</dbReference>
<evidence type="ECO:0000256" key="3">
    <source>
        <dbReference type="ARBA" id="ARBA00012282"/>
    </source>
</evidence>
<evidence type="ECO:0000259" key="10">
    <source>
        <dbReference type="PROSITE" id="PS50885"/>
    </source>
</evidence>
<dbReference type="FunFam" id="3.30.70.270:FF:000001">
    <property type="entry name" value="Diguanylate cyclase domain protein"/>
    <property type="match status" value="1"/>
</dbReference>